<dbReference type="EMBL" id="MN053319">
    <property type="protein sequence ID" value="QHS70843.1"/>
    <property type="molecule type" value="Genomic_DNA"/>
</dbReference>
<gene>
    <name evidence="1" type="primary">ycf17</name>
</gene>
<reference evidence="1" key="1">
    <citation type="journal article" date="2019" name="Mitochondrial DNA Part B Resour">
        <title>The complete plastid genome and phylogenetic analysis of Gracilaria spinulosa.</title>
        <authorList>
            <person name="Liu T."/>
            <person name="Tang X."/>
            <person name="Jia X."/>
            <person name="Wu X."/>
            <person name="Huang M."/>
            <person name="Zeng J."/>
            <person name="Chen W."/>
        </authorList>
    </citation>
    <scope>NUCLEOTIDE SEQUENCE</scope>
</reference>
<keyword evidence="1" id="KW-0934">Plastid</keyword>
<accession>A0A6C0A9Q6</accession>
<organism evidence="1">
    <name type="scientific">Gracilaria spinulosa</name>
    <dbReference type="NCBI Taxonomy" id="172972"/>
    <lineage>
        <taxon>Eukaryota</taxon>
        <taxon>Rhodophyta</taxon>
        <taxon>Florideophyceae</taxon>
        <taxon>Rhodymeniophycidae</taxon>
        <taxon>Gracilariales</taxon>
        <taxon>Gracilariaceae</taxon>
        <taxon>Gracilaria</taxon>
    </lineage>
</organism>
<dbReference type="RefSeq" id="YP_009732232.1">
    <property type="nucleotide sequence ID" value="NC_046042.1"/>
</dbReference>
<dbReference type="GeneID" id="44152115"/>
<sequence>MIAFIMVFFIEFFFLYLS</sequence>
<geneLocation type="plastid" evidence="1"/>
<evidence type="ECO:0000313" key="1">
    <source>
        <dbReference type="EMBL" id="QHS70843.1"/>
    </source>
</evidence>
<name>A0A6C0A9Q6_9FLOR</name>
<proteinExistence type="predicted"/>
<dbReference type="AlphaFoldDB" id="A0A6C0A9Q6"/>
<protein>
    <submittedName>
        <fullName evidence="1">Uncharacterized protein</fullName>
    </submittedName>
</protein>